<accession>A0A9D1HTZ3</accession>
<dbReference type="InterPro" id="IPR010982">
    <property type="entry name" value="Lambda_DNA-bd_dom_sf"/>
</dbReference>
<reference evidence="2" key="2">
    <citation type="journal article" date="2021" name="PeerJ">
        <title>Extensive microbial diversity within the chicken gut microbiome revealed by metagenomics and culture.</title>
        <authorList>
            <person name="Gilroy R."/>
            <person name="Ravi A."/>
            <person name="Getino M."/>
            <person name="Pursley I."/>
            <person name="Horton D.L."/>
            <person name="Alikhan N.F."/>
            <person name="Baker D."/>
            <person name="Gharbi K."/>
            <person name="Hall N."/>
            <person name="Watson M."/>
            <person name="Adriaenssens E.M."/>
            <person name="Foster-Nyarko E."/>
            <person name="Jarju S."/>
            <person name="Secka A."/>
            <person name="Antonio M."/>
            <person name="Oren A."/>
            <person name="Chaudhuri R.R."/>
            <person name="La Ragione R."/>
            <person name="Hildebrand F."/>
            <person name="Pallen M.J."/>
        </authorList>
    </citation>
    <scope>NUCLEOTIDE SEQUENCE</scope>
    <source>
        <strain evidence="2">CHK197-8231</strain>
    </source>
</reference>
<protein>
    <submittedName>
        <fullName evidence="2">Helix-turn-helix transcriptional regulator</fullName>
    </submittedName>
</protein>
<dbReference type="InterPro" id="IPR001387">
    <property type="entry name" value="Cro/C1-type_HTH"/>
</dbReference>
<evidence type="ECO:0000313" key="2">
    <source>
        <dbReference type="EMBL" id="HIU22636.1"/>
    </source>
</evidence>
<dbReference type="SUPFAM" id="SSF47413">
    <property type="entry name" value="lambda repressor-like DNA-binding domains"/>
    <property type="match status" value="1"/>
</dbReference>
<dbReference type="Gene3D" id="1.10.260.40">
    <property type="entry name" value="lambda repressor-like DNA-binding domains"/>
    <property type="match status" value="1"/>
</dbReference>
<dbReference type="CDD" id="cd00093">
    <property type="entry name" value="HTH_XRE"/>
    <property type="match status" value="1"/>
</dbReference>
<evidence type="ECO:0000259" key="1">
    <source>
        <dbReference type="PROSITE" id="PS50943"/>
    </source>
</evidence>
<feature type="domain" description="HTH cro/C1-type" evidence="1">
    <location>
        <begin position="6"/>
        <end position="60"/>
    </location>
</feature>
<dbReference type="SMART" id="SM00530">
    <property type="entry name" value="HTH_XRE"/>
    <property type="match status" value="1"/>
</dbReference>
<organism evidence="2 3">
    <name type="scientific">Candidatus Fimihabitans intestinipullorum</name>
    <dbReference type="NCBI Taxonomy" id="2840820"/>
    <lineage>
        <taxon>Bacteria</taxon>
        <taxon>Bacillati</taxon>
        <taxon>Mycoplasmatota</taxon>
        <taxon>Mycoplasmatota incertae sedis</taxon>
        <taxon>Candidatus Fimihabitans</taxon>
    </lineage>
</organism>
<dbReference type="PROSITE" id="PS50943">
    <property type="entry name" value="HTH_CROC1"/>
    <property type="match status" value="1"/>
</dbReference>
<dbReference type="AlphaFoldDB" id="A0A9D1HTZ3"/>
<reference evidence="2" key="1">
    <citation type="submission" date="2020-10" db="EMBL/GenBank/DDBJ databases">
        <authorList>
            <person name="Gilroy R."/>
        </authorList>
    </citation>
    <scope>NUCLEOTIDE SEQUENCE</scope>
    <source>
        <strain evidence="2">CHK197-8231</strain>
    </source>
</reference>
<name>A0A9D1HTZ3_9BACT</name>
<proteinExistence type="predicted"/>
<comment type="caution">
    <text evidence="2">The sequence shown here is derived from an EMBL/GenBank/DDBJ whole genome shotgun (WGS) entry which is preliminary data.</text>
</comment>
<evidence type="ECO:0000313" key="3">
    <source>
        <dbReference type="Proteomes" id="UP000824087"/>
    </source>
</evidence>
<gene>
    <name evidence="2" type="ORF">IAD49_03545</name>
</gene>
<dbReference type="Pfam" id="PF01381">
    <property type="entry name" value="HTH_3"/>
    <property type="match status" value="1"/>
</dbReference>
<dbReference type="EMBL" id="DVML01000022">
    <property type="protein sequence ID" value="HIU22636.1"/>
    <property type="molecule type" value="Genomic_DNA"/>
</dbReference>
<dbReference type="GO" id="GO:0003677">
    <property type="term" value="F:DNA binding"/>
    <property type="evidence" value="ECO:0007669"/>
    <property type="project" value="InterPro"/>
</dbReference>
<dbReference type="Proteomes" id="UP000824087">
    <property type="component" value="Unassembled WGS sequence"/>
</dbReference>
<sequence length="64" mass="7720">MISKYLKQYFKNRNISQYEVSKRTKIDRTKINLSFNNKRKLTADELILIANVFEIDLNKIKKIK</sequence>